<evidence type="ECO:0000313" key="3">
    <source>
        <dbReference type="EMBL" id="SJK86043.1"/>
    </source>
</evidence>
<evidence type="ECO:0000313" key="4">
    <source>
        <dbReference type="Proteomes" id="UP000002899"/>
    </source>
</evidence>
<dbReference type="GeneID" id="24424342"/>
<dbReference type="EC" id="2.7.1.68" evidence="3"/>
<reference evidence="3 4" key="1">
    <citation type="journal article" date="2012" name="Nucleic Acids Res.">
        <title>Sequencing of the smallest Apicomplexan genome from the human pathogen Babesia microti.</title>
        <authorList>
            <person name="Cornillot E."/>
            <person name="Hadj-Kaddour K."/>
            <person name="Dassouli A."/>
            <person name="Noel B."/>
            <person name="Ranwez V."/>
            <person name="Vacherie B."/>
            <person name="Augagneur Y."/>
            <person name="Bres V."/>
            <person name="Duclos A."/>
            <person name="Randazzo S."/>
            <person name="Carcy B."/>
            <person name="Debierre-Grockiego F."/>
            <person name="Delbecq S."/>
            <person name="Moubri-Menage K."/>
            <person name="Shams-Eldin H."/>
            <person name="Usmani-Brown S."/>
            <person name="Bringaud F."/>
            <person name="Wincker P."/>
            <person name="Vivares C.P."/>
            <person name="Schwarz R.T."/>
            <person name="Schetters T.P."/>
            <person name="Krause P.J."/>
            <person name="Gorenflot A."/>
            <person name="Berry V."/>
            <person name="Barbe V."/>
            <person name="Ben Mamoun C."/>
        </authorList>
    </citation>
    <scope>NUCLEOTIDE SEQUENCE [LARGE SCALE GENOMIC DNA]</scope>
    <source>
        <strain evidence="3 4">RI</strain>
    </source>
</reference>
<dbReference type="InterPro" id="IPR003409">
    <property type="entry name" value="MORN"/>
</dbReference>
<dbReference type="RefSeq" id="XP_021338240.1">
    <property type="nucleotide sequence ID" value="XM_021481618.1"/>
</dbReference>
<name>A0A1R4AAM0_BABMR</name>
<dbReference type="GO" id="GO:0016308">
    <property type="term" value="F:1-phosphatidylinositol-4-phosphate 5-kinase activity"/>
    <property type="evidence" value="ECO:0007669"/>
    <property type="project" value="UniProtKB-EC"/>
</dbReference>
<dbReference type="VEuPathDB" id="PiroplasmaDB:BMR1_02g02800"/>
<dbReference type="Proteomes" id="UP000002899">
    <property type="component" value="Chromosome II"/>
</dbReference>
<accession>A0A1R4AAM0</accession>
<reference evidence="3 4" key="3">
    <citation type="journal article" date="2016" name="Sci. Rep.">
        <title>Genome-wide diversity and gene expression profiling of Babesia microti isolates identify polymorphic genes that mediate host-pathogen interactions.</title>
        <authorList>
            <person name="Silva J.C."/>
            <person name="Cornillot E."/>
            <person name="McCracken C."/>
            <person name="Usmani-Brown S."/>
            <person name="Dwivedi A."/>
            <person name="Ifeonu O.O."/>
            <person name="Crabtree J."/>
            <person name="Gotia H.T."/>
            <person name="Virji A.Z."/>
            <person name="Reynes C."/>
            <person name="Colinge J."/>
            <person name="Kumar V."/>
            <person name="Lawres L."/>
            <person name="Pazzi J.E."/>
            <person name="Pablo J.V."/>
            <person name="Hung C."/>
            <person name="Brancato J."/>
            <person name="Kumari P."/>
            <person name="Orvis J."/>
            <person name="Tretina K."/>
            <person name="Chibucos M."/>
            <person name="Ott S."/>
            <person name="Sadzewicz L."/>
            <person name="Sengamalay N."/>
            <person name="Shetty A.C."/>
            <person name="Su Q."/>
            <person name="Tallon L."/>
            <person name="Fraser C.M."/>
            <person name="Frutos R."/>
            <person name="Molina D.M."/>
            <person name="Krause P.J."/>
            <person name="Ben Mamoun C."/>
        </authorList>
    </citation>
    <scope>NUCLEOTIDE SEQUENCE [LARGE SCALE GENOMIC DNA]</scope>
    <source>
        <strain evidence="3 4">RI</strain>
    </source>
</reference>
<dbReference type="Pfam" id="PF02493">
    <property type="entry name" value="MORN"/>
    <property type="match status" value="6"/>
</dbReference>
<dbReference type="AlphaFoldDB" id="A0A1R4AAM0"/>
<protein>
    <submittedName>
        <fullName evidence="3">MORN repeat</fullName>
        <ecNumber evidence="3">2.7.1.68</ecNumber>
    </submittedName>
</protein>
<sequence length="400" mass="45001">MGNNKSVHGHKLTQVQEEEYFGHYGSHVIHAKRSGRTNLTRSTSKNSLNSLVYRSAHPSTSKYNSPASNGAKPVISSPSDLEIDSFMEYEDQFEYLNDYINTHPDILTLGKQDSMDNCTLVINQSKGSNNESDKFFKDKTDISTNSSISSLGYGQPSAKKCLIEDSYDGVTKNDGCRLIYSTIHIPDGSTHQGHWLNGLQHGLGSEKWADGATYHGEYLHGKKHGFGQFYWPNGNSYVGRFVDGQINGIGTFIWNQGKRYTGEWKDNQMHGHGEYVWPDGRIYRGEFINGKRHGVGLFEWGDGRKYQGGFKNGTQHGMGIYFNTKGIVQHGIWNNGKNTKWLDPHNTTTIDKSDIRTKGDNDKINLPINIHNPPDSIKGKDPCLNDGKHEADEDYERVFK</sequence>
<dbReference type="Gene3D" id="2.20.110.10">
    <property type="entry name" value="Histone H3 K4-specific methyltransferase SET7/9 N-terminal domain"/>
    <property type="match status" value="3"/>
</dbReference>
<dbReference type="SMART" id="SM00698">
    <property type="entry name" value="MORN"/>
    <property type="match status" value="6"/>
</dbReference>
<feature type="compositionally biased region" description="Basic and acidic residues" evidence="2">
    <location>
        <begin position="377"/>
        <end position="400"/>
    </location>
</feature>
<dbReference type="OrthoDB" id="270720at2759"/>
<organism evidence="3 4">
    <name type="scientific">Babesia microti (strain RI)</name>
    <dbReference type="NCBI Taxonomy" id="1133968"/>
    <lineage>
        <taxon>Eukaryota</taxon>
        <taxon>Sar</taxon>
        <taxon>Alveolata</taxon>
        <taxon>Apicomplexa</taxon>
        <taxon>Aconoidasida</taxon>
        <taxon>Piroplasmida</taxon>
        <taxon>Babesiidae</taxon>
        <taxon>Babesia</taxon>
    </lineage>
</organism>
<keyword evidence="3" id="KW-0808">Transferase</keyword>
<keyword evidence="4" id="KW-1185">Reference proteome</keyword>
<dbReference type="KEGG" id="bmic:BMR1_02g02800"/>
<reference evidence="3 4" key="2">
    <citation type="journal article" date="2013" name="PLoS ONE">
        <title>Whole genome mapping and re-organization of the nuclear and mitochondrial genomes of Babesia microti isolates.</title>
        <authorList>
            <person name="Cornillot E."/>
            <person name="Dassouli A."/>
            <person name="Garg A."/>
            <person name="Pachikara N."/>
            <person name="Randazzo S."/>
            <person name="Depoix D."/>
            <person name="Carcy B."/>
            <person name="Delbecq S."/>
            <person name="Frutos R."/>
            <person name="Silva J.C."/>
            <person name="Sutton R."/>
            <person name="Krause P.J."/>
            <person name="Mamoun C.B."/>
        </authorList>
    </citation>
    <scope>NUCLEOTIDE SEQUENCE [LARGE SCALE GENOMIC DNA]</scope>
    <source>
        <strain evidence="3 4">RI</strain>
    </source>
</reference>
<evidence type="ECO:0000256" key="1">
    <source>
        <dbReference type="ARBA" id="ARBA00022737"/>
    </source>
</evidence>
<dbReference type="PANTHER" id="PTHR23084">
    <property type="entry name" value="PHOSPHATIDYLINOSITOL-4-PHOSPHATE 5-KINASE RELATED"/>
    <property type="match status" value="1"/>
</dbReference>
<proteinExistence type="predicted"/>
<keyword evidence="1" id="KW-0677">Repeat</keyword>
<dbReference type="SUPFAM" id="SSF82185">
    <property type="entry name" value="Histone H3 K4-specific methyltransferase SET7/9 N-terminal domain"/>
    <property type="match status" value="1"/>
</dbReference>
<feature type="region of interest" description="Disordered" evidence="2">
    <location>
        <begin position="374"/>
        <end position="400"/>
    </location>
</feature>
<evidence type="ECO:0000256" key="2">
    <source>
        <dbReference type="SAM" id="MobiDB-lite"/>
    </source>
</evidence>
<gene>
    <name evidence="3" type="ORF">BMR1_02g02800</name>
</gene>
<dbReference type="PANTHER" id="PTHR23084:SF263">
    <property type="entry name" value="MORN REPEAT-CONTAINING PROTEIN 1"/>
    <property type="match status" value="1"/>
</dbReference>
<dbReference type="EMBL" id="FO082872">
    <property type="protein sequence ID" value="SJK86043.1"/>
    <property type="molecule type" value="Genomic_DNA"/>
</dbReference>